<name>A0A915HVY0_ROMCU</name>
<dbReference type="AlphaFoldDB" id="A0A915HVY0"/>
<reference evidence="2" key="1">
    <citation type="submission" date="2022-11" db="UniProtKB">
        <authorList>
            <consortium name="WormBaseParasite"/>
        </authorList>
    </citation>
    <scope>IDENTIFICATION</scope>
</reference>
<dbReference type="Proteomes" id="UP000887565">
    <property type="component" value="Unplaced"/>
</dbReference>
<dbReference type="SUPFAM" id="SSF56672">
    <property type="entry name" value="DNA/RNA polymerases"/>
    <property type="match status" value="1"/>
</dbReference>
<evidence type="ECO:0000313" key="2">
    <source>
        <dbReference type="WBParaSite" id="nRc.2.0.1.t06059-RA"/>
    </source>
</evidence>
<evidence type="ECO:0000313" key="1">
    <source>
        <dbReference type="Proteomes" id="UP000887565"/>
    </source>
</evidence>
<sequence length="554" mass="60462">MHNPTISKISTLHPTPFNRRKPIFESALMISVANTSGDHAVEHCPREVQITPAAQGTHFMENTYAIYPNQHFPSPWEQHKHYNALPAPYVTTPTDSSHTSSQSSELLLALPALPSSSTISATTLDTCALNQSTSAANMVIPSKEIASSAPIQWVNSTVFPTTTATIPDVIVQLLSINSVAAELPIETAILNVTNGHCPLLFVKNMLNSIKLCLNQLIAAAKHALGQAESPVDCQVATAAADCDLTDHEPAALDKLLSCHTNQQKLDFALNKMTAKTYVTAAQKSKALCMLRQNRNVFSLPGDKPTFTKEPTISIDTGTAKPVSHHYYRAAMEQRSIVRRHIQEMLDNDFIEQSHSPWAALLFLCTMVKLNLSSKPTPVRPPLEEFCTRKTATINGLSHYDYKAEYVKGKDNACVDLLSRKDDHEKPPILNTKDLTAKIFRKIFRSAGALSDADLTVPDILPAVASPPMEINADINTITRAMTKKTISQPTLLDSIPLAADYALPPVEAITIASQDKVSRAQAADPAITTLVASLQIHNISKPPPIFFTEDGILY</sequence>
<dbReference type="Gene3D" id="3.10.10.10">
    <property type="entry name" value="HIV Type 1 Reverse Transcriptase, subunit A, domain 1"/>
    <property type="match status" value="1"/>
</dbReference>
<dbReference type="WBParaSite" id="nRc.2.0.1.t06059-RA">
    <property type="protein sequence ID" value="nRc.2.0.1.t06059-RA"/>
    <property type="gene ID" value="nRc.2.0.1.g06059"/>
</dbReference>
<protein>
    <submittedName>
        <fullName evidence="2">Uncharacterized protein</fullName>
    </submittedName>
</protein>
<organism evidence="1 2">
    <name type="scientific">Romanomermis culicivorax</name>
    <name type="common">Nematode worm</name>
    <dbReference type="NCBI Taxonomy" id="13658"/>
    <lineage>
        <taxon>Eukaryota</taxon>
        <taxon>Metazoa</taxon>
        <taxon>Ecdysozoa</taxon>
        <taxon>Nematoda</taxon>
        <taxon>Enoplea</taxon>
        <taxon>Dorylaimia</taxon>
        <taxon>Mermithida</taxon>
        <taxon>Mermithoidea</taxon>
        <taxon>Mermithidae</taxon>
        <taxon>Romanomermis</taxon>
    </lineage>
</organism>
<keyword evidence="1" id="KW-1185">Reference proteome</keyword>
<accession>A0A915HVY0</accession>
<proteinExistence type="predicted"/>
<dbReference type="InterPro" id="IPR043502">
    <property type="entry name" value="DNA/RNA_pol_sf"/>
</dbReference>